<feature type="domain" description="Guanylate cyclase" evidence="1">
    <location>
        <begin position="341"/>
        <end position="470"/>
    </location>
</feature>
<dbReference type="Gene3D" id="2.170.150.40">
    <property type="entry name" value="Domain of unknown function (DUF427)"/>
    <property type="match status" value="1"/>
</dbReference>
<dbReference type="EMBL" id="WIXK01000002">
    <property type="protein sequence ID" value="MQY41812.1"/>
    <property type="molecule type" value="Genomic_DNA"/>
</dbReference>
<dbReference type="GO" id="GO:0004016">
    <property type="term" value="F:adenylate cyclase activity"/>
    <property type="evidence" value="ECO:0007669"/>
    <property type="project" value="UniProtKB-ARBA"/>
</dbReference>
<organism evidence="2 3">
    <name type="scientific">Tritonibacter aquimaris</name>
    <dbReference type="NCBI Taxonomy" id="2663379"/>
    <lineage>
        <taxon>Bacteria</taxon>
        <taxon>Pseudomonadati</taxon>
        <taxon>Pseudomonadota</taxon>
        <taxon>Alphaproteobacteria</taxon>
        <taxon>Rhodobacterales</taxon>
        <taxon>Paracoccaceae</taxon>
        <taxon>Tritonibacter</taxon>
    </lineage>
</organism>
<dbReference type="GO" id="GO:0035556">
    <property type="term" value="P:intracellular signal transduction"/>
    <property type="evidence" value="ECO:0007669"/>
    <property type="project" value="InterPro"/>
</dbReference>
<evidence type="ECO:0000259" key="1">
    <source>
        <dbReference type="PROSITE" id="PS50125"/>
    </source>
</evidence>
<dbReference type="RefSeq" id="WP_153545395.1">
    <property type="nucleotide sequence ID" value="NZ_WIXK01000002.1"/>
</dbReference>
<dbReference type="Pfam" id="PF00211">
    <property type="entry name" value="Guanylate_cyc"/>
    <property type="match status" value="1"/>
</dbReference>
<dbReference type="GO" id="GO:0006171">
    <property type="term" value="P:cAMP biosynthetic process"/>
    <property type="evidence" value="ECO:0007669"/>
    <property type="project" value="TreeGrafter"/>
</dbReference>
<dbReference type="Proteomes" id="UP000436694">
    <property type="component" value="Unassembled WGS sequence"/>
</dbReference>
<evidence type="ECO:0000313" key="2">
    <source>
        <dbReference type="EMBL" id="MQY41812.1"/>
    </source>
</evidence>
<gene>
    <name evidence="2" type="ORF">GG681_04110</name>
</gene>
<comment type="caution">
    <text evidence="2">The sequence shown here is derived from an EMBL/GenBank/DDBJ whole genome shotgun (WGS) entry which is preliminary data.</text>
</comment>
<reference evidence="2 3" key="1">
    <citation type="submission" date="2019-10" db="EMBL/GenBank/DDBJ databases">
        <title>Epibacterium sp. nov., isolated from seawater.</title>
        <authorList>
            <person name="Zhang X."/>
            <person name="Li N."/>
        </authorList>
    </citation>
    <scope>NUCLEOTIDE SEQUENCE [LARGE SCALE GENOMIC DNA]</scope>
    <source>
        <strain evidence="2 3">SM1969</strain>
    </source>
</reference>
<evidence type="ECO:0000313" key="3">
    <source>
        <dbReference type="Proteomes" id="UP000436694"/>
    </source>
</evidence>
<dbReference type="SUPFAM" id="SSF55073">
    <property type="entry name" value="Nucleotide cyclase"/>
    <property type="match status" value="1"/>
</dbReference>
<accession>A0A844AV63</accession>
<dbReference type="Pfam" id="PF04248">
    <property type="entry name" value="NTP_transf_9"/>
    <property type="match status" value="1"/>
</dbReference>
<dbReference type="InterPro" id="IPR001054">
    <property type="entry name" value="A/G_cyclase"/>
</dbReference>
<dbReference type="Gene3D" id="3.30.70.1230">
    <property type="entry name" value="Nucleotide cyclase"/>
    <property type="match status" value="1"/>
</dbReference>
<dbReference type="InterPro" id="IPR050697">
    <property type="entry name" value="Adenylyl/Guanylyl_Cyclase_3/4"/>
</dbReference>
<keyword evidence="3" id="KW-1185">Reference proteome</keyword>
<protein>
    <submittedName>
        <fullName evidence="2">DUF427 domain-containing protein</fullName>
    </submittedName>
</protein>
<dbReference type="PROSITE" id="PS50125">
    <property type="entry name" value="GUANYLATE_CYCLASE_2"/>
    <property type="match status" value="1"/>
</dbReference>
<sequence length="523" mass="58017">MDVHLPPNRSGYGILVEDLTHPVFVRHNGILIAKCNRAKVMYETRQAPSVYLPIRDLKSSLVKRDDLRTFCPFKGTARYYDLNTETTNIDNAAWCYERPMPEVEEVNRFVSFAKDCGLDIDLGDNQIVSPSYDNISGPMIDWLLREAAFIQTPEDFTSALAHKMRSQGISLSRLSVMSWSLHPMIAGKNFIWSKQTDKVTIYTPSYEIYDEPAYHNSPIRHVSKGLGGVRHRLREESDIAAFPILEDLQRDGATDYVAMPLPYSDGRINVLTVASDHPDGFSTDDLGLIFECSAVVARFYEVFSQRENARSLLETYVGKRSGSRVLGGEIRRGEGDEIDAAIMFCDLRRSTRLQETLGRTAYIALLNRFFESTSDIVHENGGEVLKFIGDAVLAVFPAGDNADLARAKAVKSARKSTMSLMKMRKDTDVADLDCAIGIAFGSVIYGNVGSRERLDFTVVGQAANIAARLGDYGKKIGAQIVVSEDSLCKKCTARPLGALTLHNVGRTVESYAVPVEEAIPELS</sequence>
<dbReference type="InterPro" id="IPR038694">
    <property type="entry name" value="DUF427_sf"/>
</dbReference>
<dbReference type="CDD" id="cd07302">
    <property type="entry name" value="CHD"/>
    <property type="match status" value="1"/>
</dbReference>
<dbReference type="PANTHER" id="PTHR43081">
    <property type="entry name" value="ADENYLATE CYCLASE, TERMINAL-DIFFERENTIATION SPECIFIC-RELATED"/>
    <property type="match status" value="1"/>
</dbReference>
<dbReference type="PANTHER" id="PTHR43081:SF11">
    <property type="entry name" value="BLR2264 PROTEIN"/>
    <property type="match status" value="1"/>
</dbReference>
<name>A0A844AV63_9RHOB</name>
<dbReference type="InterPro" id="IPR029787">
    <property type="entry name" value="Nucleotide_cyclase"/>
</dbReference>
<dbReference type="AlphaFoldDB" id="A0A844AV63"/>
<dbReference type="InterPro" id="IPR007361">
    <property type="entry name" value="DUF427"/>
</dbReference>
<dbReference type="SMART" id="SM00044">
    <property type="entry name" value="CYCc"/>
    <property type="match status" value="1"/>
</dbReference>
<proteinExistence type="predicted"/>